<dbReference type="Proteomes" id="UP001140234">
    <property type="component" value="Unassembled WGS sequence"/>
</dbReference>
<gene>
    <name evidence="1" type="ORF">IWQ57_001212</name>
</gene>
<proteinExistence type="predicted"/>
<protein>
    <submittedName>
        <fullName evidence="1">Uncharacterized protein</fullName>
    </submittedName>
</protein>
<name>A0ACC1K5F1_9FUNG</name>
<organism evidence="1 2">
    <name type="scientific">Coemansia nantahalensis</name>
    <dbReference type="NCBI Taxonomy" id="2789366"/>
    <lineage>
        <taxon>Eukaryota</taxon>
        <taxon>Fungi</taxon>
        <taxon>Fungi incertae sedis</taxon>
        <taxon>Zoopagomycota</taxon>
        <taxon>Kickxellomycotina</taxon>
        <taxon>Kickxellomycetes</taxon>
        <taxon>Kickxellales</taxon>
        <taxon>Kickxellaceae</taxon>
        <taxon>Coemansia</taxon>
    </lineage>
</organism>
<keyword evidence="2" id="KW-1185">Reference proteome</keyword>
<sequence>MAQLTMPSLFMADAGGTDGVRQPRAAAAEALDSAEPGDTFGLPVAAPCCCKRRSPCAPIGTHRLVAPGFPWRGAGILPQMLGVRVQSMPAVPRKVVDETLRLAGVSPESHDAHAPGGWPADASDAPVGFVAPPIYTNRECYSSADDTEDDSNTTKTPSAAGAPDNLDGANHSSANADGAVAMAPTPTAAAASVDRLLTVNQYLLRRIRKLELTNQIIREAYTEVQEMLDAERQANATQLQALKNKHEEDLLAIVKEFDDRSHRNRRSSLQSFASSDDDGAGYGFRSDFSTTRASAAGVSASCNSSPLLGASAGSTSPPASIQRSASETTFTLASRRANVDSSRELRVEFQESSAGRPRSTASDSGSDSGTGTESESASEDDDDDDDYGTDSNIVFEDPDDDAIVFVADDAAPAAESDDSDADDSGNESDSEFDSDDGSDSEAAPAEGGARPTVNTAGRRFLPEDYASVDLVRAVLSRYYPQSRGLDLTADIDDIMAEGLDASAAQRGVGAGLDPEAQPAAGGGALPPTRTVQEMDDQEMDWNARLPADQRIAKFILRASSHLQQGARSRLSLGFMLHNLELLADKFASSHASILCAFVESLYQLAESAGSAGPGAERLLRPALSKRQRDEACTAQQSVLRVVKLLHTFIAEPEDQRLVLQLLEGLAEANGGTRPLKHARLLRTLYECEVVDRSALVQWFALSPVDTSPLRAARGELLRKAAAPLIAEVAREDEDRAAKSSEALDDAQQQLLAASGCSSVGSLTPCPPTPTAAGVGVLTPVSDESVARPGPAGFGQGIAGKAGGGRRAVTTSTSYVSVMCRSGSAAPGAEGHDLARMPSSDSMASVTLAAVAVPGGRGAPHASPAGHALRPTKQVSFAAV</sequence>
<evidence type="ECO:0000313" key="2">
    <source>
        <dbReference type="Proteomes" id="UP001140234"/>
    </source>
</evidence>
<accession>A0ACC1K5F1</accession>
<comment type="caution">
    <text evidence="1">The sequence shown here is derived from an EMBL/GenBank/DDBJ whole genome shotgun (WGS) entry which is preliminary data.</text>
</comment>
<evidence type="ECO:0000313" key="1">
    <source>
        <dbReference type="EMBL" id="KAJ2773622.1"/>
    </source>
</evidence>
<dbReference type="EMBL" id="JANBUJ010000200">
    <property type="protein sequence ID" value="KAJ2773622.1"/>
    <property type="molecule type" value="Genomic_DNA"/>
</dbReference>
<reference evidence="1" key="1">
    <citation type="submission" date="2022-07" db="EMBL/GenBank/DDBJ databases">
        <title>Phylogenomic reconstructions and comparative analyses of Kickxellomycotina fungi.</title>
        <authorList>
            <person name="Reynolds N.K."/>
            <person name="Stajich J.E."/>
            <person name="Barry K."/>
            <person name="Grigoriev I.V."/>
            <person name="Crous P."/>
            <person name="Smith M.E."/>
        </authorList>
    </citation>
    <scope>NUCLEOTIDE SEQUENCE</scope>
    <source>
        <strain evidence="1">CBS 109366</strain>
    </source>
</reference>